<evidence type="ECO:0000256" key="1">
    <source>
        <dbReference type="SAM" id="SignalP"/>
    </source>
</evidence>
<dbReference type="Proteomes" id="UP000054771">
    <property type="component" value="Unassembled WGS sequence"/>
</dbReference>
<dbReference type="OrthoDB" id="4672515at2759"/>
<evidence type="ECO:0000313" key="4">
    <source>
        <dbReference type="Proteomes" id="UP000054771"/>
    </source>
</evidence>
<dbReference type="Gene3D" id="2.30.60.10">
    <property type="entry name" value="Cyanovirin-N"/>
    <property type="match status" value="1"/>
</dbReference>
<dbReference type="EMBL" id="CDMC01000003">
    <property type="protein sequence ID" value="CEL03111.1"/>
    <property type="molecule type" value="Genomic_DNA"/>
</dbReference>
<accession>A0A0U5FWN8</accession>
<dbReference type="OMA" id="EDRECAG"/>
<dbReference type="SMART" id="SM01111">
    <property type="entry name" value="CVNH"/>
    <property type="match status" value="1"/>
</dbReference>
<dbReference type="Pfam" id="PF08881">
    <property type="entry name" value="CVNH"/>
    <property type="match status" value="1"/>
</dbReference>
<evidence type="ECO:0000259" key="2">
    <source>
        <dbReference type="SMART" id="SM01111"/>
    </source>
</evidence>
<reference evidence="4" key="1">
    <citation type="journal article" date="2016" name="Genome Announc.">
        <title>Draft genome sequences of fungus Aspergillus calidoustus.</title>
        <authorList>
            <person name="Horn F."/>
            <person name="Linde J."/>
            <person name="Mattern D.J."/>
            <person name="Walther G."/>
            <person name="Guthke R."/>
            <person name="Scherlach K."/>
            <person name="Martin K."/>
            <person name="Brakhage A.A."/>
            <person name="Petzke L."/>
            <person name="Valiante V."/>
        </authorList>
    </citation>
    <scope>NUCLEOTIDE SEQUENCE [LARGE SCALE GENOMIC DNA]</scope>
    <source>
        <strain evidence="4">SF006504</strain>
    </source>
</reference>
<sequence length="236" mass="25400">MHRPSALLTLTSAALAAAQGYSTECSDITLNGDWLVATCPTGNGDEIASSVYLPSKIGNNNGNLEWSTGGAYHQSCEDCALSDAANLSCSCRIASLPRYQETSINLETYIANYEGHLLSNQTGPITTIPEDSTVPVPSDFDVLVKLGGLNNTCTSLGATLGYQLLTDCYYLNLGGDITWPTATSENNNGWEISAFEDRECAGEPEVVFTQENQGECFNPDPAVRAFSWKPLWNADY</sequence>
<gene>
    <name evidence="3" type="ORF">ASPCAL04268</name>
</gene>
<proteinExistence type="predicted"/>
<feature type="domain" description="Cyanovirin-N" evidence="2">
    <location>
        <begin position="20"/>
        <end position="119"/>
    </location>
</feature>
<dbReference type="InterPro" id="IPR036673">
    <property type="entry name" value="Cyanovirin-N_sf"/>
</dbReference>
<dbReference type="STRING" id="454130.A0A0U5FWN8"/>
<organism evidence="3 4">
    <name type="scientific">Aspergillus calidoustus</name>
    <dbReference type="NCBI Taxonomy" id="454130"/>
    <lineage>
        <taxon>Eukaryota</taxon>
        <taxon>Fungi</taxon>
        <taxon>Dikarya</taxon>
        <taxon>Ascomycota</taxon>
        <taxon>Pezizomycotina</taxon>
        <taxon>Eurotiomycetes</taxon>
        <taxon>Eurotiomycetidae</taxon>
        <taxon>Eurotiales</taxon>
        <taxon>Aspergillaceae</taxon>
        <taxon>Aspergillus</taxon>
        <taxon>Aspergillus subgen. Nidulantes</taxon>
    </lineage>
</organism>
<dbReference type="SUPFAM" id="SSF51322">
    <property type="entry name" value="Cyanovirin-N"/>
    <property type="match status" value="1"/>
</dbReference>
<name>A0A0U5FWN8_ASPCI</name>
<feature type="chain" id="PRO_5006857365" description="Cyanovirin-N domain-containing protein" evidence="1">
    <location>
        <begin position="21"/>
        <end position="236"/>
    </location>
</feature>
<dbReference type="AlphaFoldDB" id="A0A0U5FWN8"/>
<dbReference type="InterPro" id="IPR011058">
    <property type="entry name" value="Cyanovirin-N"/>
</dbReference>
<evidence type="ECO:0000313" key="3">
    <source>
        <dbReference type="EMBL" id="CEL03111.1"/>
    </source>
</evidence>
<keyword evidence="4" id="KW-1185">Reference proteome</keyword>
<feature type="signal peptide" evidence="1">
    <location>
        <begin position="1"/>
        <end position="20"/>
    </location>
</feature>
<keyword evidence="1" id="KW-0732">Signal</keyword>
<protein>
    <recommendedName>
        <fullName evidence="2">Cyanovirin-N domain-containing protein</fullName>
    </recommendedName>
</protein>